<keyword evidence="1" id="KW-0812">Transmembrane</keyword>
<accession>A0A7I7YCJ5</accession>
<keyword evidence="1" id="KW-1133">Transmembrane helix</keyword>
<dbReference type="EMBL" id="AP022613">
    <property type="protein sequence ID" value="BBZ39440.1"/>
    <property type="molecule type" value="Genomic_DNA"/>
</dbReference>
<dbReference type="AlphaFoldDB" id="A0A7I7YCJ5"/>
<sequence length="142" mass="15322">MARELGQNSQRRNKTSALGTALANASTPRLLMLLSGVLLLVGGLLALRFPVFLAEFDQWGFQINCGTGFGSDWTQAATADGAGTHFVEQCRAAVTIRRAWAFPVAAAGAVLLTALLIRPARREPTPVRLSWPSPYRSRRVSA</sequence>
<evidence type="ECO:0000313" key="2">
    <source>
        <dbReference type="EMBL" id="BBZ39440.1"/>
    </source>
</evidence>
<reference evidence="2 3" key="1">
    <citation type="journal article" date="2019" name="Emerg. Microbes Infect.">
        <title>Comprehensive subspecies identification of 175 nontuberculous mycobacteria species based on 7547 genomic profiles.</title>
        <authorList>
            <person name="Matsumoto Y."/>
            <person name="Kinjo T."/>
            <person name="Motooka D."/>
            <person name="Nabeya D."/>
            <person name="Jung N."/>
            <person name="Uechi K."/>
            <person name="Horii T."/>
            <person name="Iida T."/>
            <person name="Fujita J."/>
            <person name="Nakamura S."/>
        </authorList>
    </citation>
    <scope>NUCLEOTIDE SEQUENCE [LARGE SCALE GENOMIC DNA]</scope>
    <source>
        <strain evidence="2 3">JCM 14738</strain>
    </source>
</reference>
<organism evidence="2 3">
    <name type="scientific">Mycobacterium conspicuum</name>
    <dbReference type="NCBI Taxonomy" id="44010"/>
    <lineage>
        <taxon>Bacteria</taxon>
        <taxon>Bacillati</taxon>
        <taxon>Actinomycetota</taxon>
        <taxon>Actinomycetes</taxon>
        <taxon>Mycobacteriales</taxon>
        <taxon>Mycobacteriaceae</taxon>
        <taxon>Mycobacterium</taxon>
    </lineage>
</organism>
<gene>
    <name evidence="2" type="ORF">MCNS_25030</name>
</gene>
<name>A0A7I7YCJ5_9MYCO</name>
<keyword evidence="1" id="KW-0472">Membrane</keyword>
<evidence type="ECO:0000256" key="1">
    <source>
        <dbReference type="SAM" id="Phobius"/>
    </source>
</evidence>
<feature type="transmembrane region" description="Helical" evidence="1">
    <location>
        <begin position="30"/>
        <end position="51"/>
    </location>
</feature>
<evidence type="ECO:0000313" key="3">
    <source>
        <dbReference type="Proteomes" id="UP000467385"/>
    </source>
</evidence>
<dbReference type="Proteomes" id="UP000467385">
    <property type="component" value="Chromosome"/>
</dbReference>
<feature type="transmembrane region" description="Helical" evidence="1">
    <location>
        <begin position="99"/>
        <end position="117"/>
    </location>
</feature>
<proteinExistence type="predicted"/>
<keyword evidence="3" id="KW-1185">Reference proteome</keyword>
<evidence type="ECO:0008006" key="4">
    <source>
        <dbReference type="Google" id="ProtNLM"/>
    </source>
</evidence>
<protein>
    <recommendedName>
        <fullName evidence="4">Transmembrane protein</fullName>
    </recommendedName>
</protein>